<evidence type="ECO:0000256" key="8">
    <source>
        <dbReference type="ARBA" id="ARBA00023034"/>
    </source>
</evidence>
<evidence type="ECO:0000256" key="7">
    <source>
        <dbReference type="ARBA" id="ARBA00022989"/>
    </source>
</evidence>
<dbReference type="GO" id="GO:0008194">
    <property type="term" value="F:UDP-glycosyltransferase activity"/>
    <property type="evidence" value="ECO:0007669"/>
    <property type="project" value="TreeGrafter"/>
</dbReference>
<dbReference type="InterPro" id="IPR002659">
    <property type="entry name" value="Glyco_trans_31"/>
</dbReference>
<evidence type="ECO:0000313" key="13">
    <source>
        <dbReference type="Proteomes" id="UP001431783"/>
    </source>
</evidence>
<dbReference type="Gene3D" id="3.90.550.50">
    <property type="match status" value="1"/>
</dbReference>
<keyword evidence="9 11" id="KW-0472">Membrane</keyword>
<dbReference type="PANTHER" id="PTHR11214:SF349">
    <property type="entry name" value="BETA-1,3-GALACTOSYLTRANSFERASE BRN"/>
    <property type="match status" value="1"/>
</dbReference>
<accession>A0AAW1V547</accession>
<comment type="subcellular location">
    <subcellularLocation>
        <location evidence="1 11">Golgi apparatus membrane</location>
        <topology evidence="1 11">Single-pass type II membrane protein</topology>
    </subcellularLocation>
</comment>
<dbReference type="GO" id="GO:0000139">
    <property type="term" value="C:Golgi membrane"/>
    <property type="evidence" value="ECO:0007669"/>
    <property type="project" value="UniProtKB-SubCell"/>
</dbReference>
<comment type="similarity">
    <text evidence="2 11">Belongs to the glycosyltransferase 31 family.</text>
</comment>
<evidence type="ECO:0000256" key="5">
    <source>
        <dbReference type="ARBA" id="ARBA00022692"/>
    </source>
</evidence>
<evidence type="ECO:0000256" key="4">
    <source>
        <dbReference type="ARBA" id="ARBA00022679"/>
    </source>
</evidence>
<feature type="transmembrane region" description="Helical" evidence="11">
    <location>
        <begin position="12"/>
        <end position="33"/>
    </location>
</feature>
<keyword evidence="7 11" id="KW-1133">Transmembrane helix</keyword>
<dbReference type="AlphaFoldDB" id="A0AAW1V547"/>
<keyword evidence="5 11" id="KW-0812">Transmembrane</keyword>
<keyword evidence="8 11" id="KW-0333">Golgi apparatus</keyword>
<comment type="caution">
    <text evidence="12">The sequence shown here is derived from an EMBL/GenBank/DDBJ whole genome shotgun (WGS) entry which is preliminary data.</text>
</comment>
<reference evidence="12 13" key="1">
    <citation type="submission" date="2023-03" db="EMBL/GenBank/DDBJ databases">
        <title>Genome insight into feeding habits of ladybird beetles.</title>
        <authorList>
            <person name="Li H.-S."/>
            <person name="Huang Y.-H."/>
            <person name="Pang H."/>
        </authorList>
    </citation>
    <scope>NUCLEOTIDE SEQUENCE [LARGE SCALE GENOMIC DNA]</scope>
    <source>
        <strain evidence="12">SYSU_2023b</strain>
        <tissue evidence="12">Whole body</tissue>
    </source>
</reference>
<dbReference type="Proteomes" id="UP001431783">
    <property type="component" value="Unassembled WGS sequence"/>
</dbReference>
<gene>
    <name evidence="12" type="ORF">WA026_000228</name>
</gene>
<dbReference type="Pfam" id="PF01762">
    <property type="entry name" value="Galactosyl_T"/>
    <property type="match status" value="1"/>
</dbReference>
<dbReference type="EMBL" id="JARQZJ010000121">
    <property type="protein sequence ID" value="KAK9887928.1"/>
    <property type="molecule type" value="Genomic_DNA"/>
</dbReference>
<keyword evidence="10" id="KW-0325">Glycoprotein</keyword>
<keyword evidence="4" id="KW-0808">Transferase</keyword>
<dbReference type="GO" id="GO:0016758">
    <property type="term" value="F:hexosyltransferase activity"/>
    <property type="evidence" value="ECO:0007669"/>
    <property type="project" value="InterPro"/>
</dbReference>
<evidence type="ECO:0000256" key="10">
    <source>
        <dbReference type="ARBA" id="ARBA00023180"/>
    </source>
</evidence>
<keyword evidence="3 11" id="KW-0328">Glycosyltransferase</keyword>
<name>A0AAW1V547_9CUCU</name>
<evidence type="ECO:0000256" key="2">
    <source>
        <dbReference type="ARBA" id="ARBA00008661"/>
    </source>
</evidence>
<evidence type="ECO:0000256" key="1">
    <source>
        <dbReference type="ARBA" id="ARBA00004323"/>
    </source>
</evidence>
<dbReference type="EC" id="2.4.1.-" evidence="11"/>
<organism evidence="12 13">
    <name type="scientific">Henosepilachna vigintioctopunctata</name>
    <dbReference type="NCBI Taxonomy" id="420089"/>
    <lineage>
        <taxon>Eukaryota</taxon>
        <taxon>Metazoa</taxon>
        <taxon>Ecdysozoa</taxon>
        <taxon>Arthropoda</taxon>
        <taxon>Hexapoda</taxon>
        <taxon>Insecta</taxon>
        <taxon>Pterygota</taxon>
        <taxon>Neoptera</taxon>
        <taxon>Endopterygota</taxon>
        <taxon>Coleoptera</taxon>
        <taxon>Polyphaga</taxon>
        <taxon>Cucujiformia</taxon>
        <taxon>Coccinelloidea</taxon>
        <taxon>Coccinellidae</taxon>
        <taxon>Epilachninae</taxon>
        <taxon>Epilachnini</taxon>
        <taxon>Henosepilachna</taxon>
    </lineage>
</organism>
<evidence type="ECO:0000256" key="11">
    <source>
        <dbReference type="RuleBase" id="RU363063"/>
    </source>
</evidence>
<dbReference type="FunFam" id="3.90.550.50:FF:000001">
    <property type="entry name" value="Hexosyltransferase"/>
    <property type="match status" value="1"/>
</dbReference>
<dbReference type="PANTHER" id="PTHR11214">
    <property type="entry name" value="BETA-1,3-N-ACETYLGLUCOSAMINYLTRANSFERASE"/>
    <property type="match status" value="1"/>
</dbReference>
<protein>
    <recommendedName>
        <fullName evidence="11">Hexosyltransferase</fullName>
        <ecNumber evidence="11">2.4.1.-</ecNumber>
    </recommendedName>
</protein>
<proteinExistence type="inferred from homology"/>
<dbReference type="GO" id="GO:0006493">
    <property type="term" value="P:protein O-linked glycosylation"/>
    <property type="evidence" value="ECO:0007669"/>
    <property type="project" value="TreeGrafter"/>
</dbReference>
<evidence type="ECO:0000313" key="12">
    <source>
        <dbReference type="EMBL" id="KAK9887928.1"/>
    </source>
</evidence>
<keyword evidence="13" id="KW-1185">Reference proteome</keyword>
<evidence type="ECO:0000256" key="6">
    <source>
        <dbReference type="ARBA" id="ARBA00022968"/>
    </source>
</evidence>
<evidence type="ECO:0000256" key="3">
    <source>
        <dbReference type="ARBA" id="ARBA00022676"/>
    </source>
</evidence>
<sequence length="340" mass="39937">MAVSFSKRKLKIFLIALGLLLIHLCGGFLHLFAQDFDEGFDYPYNGNVKFLVDHILNGAKFTPKNTYNFAYKTNCSHKCNSPVKLLFLVKSAPNNYIRRDIIRQTWGSEKQLDGRVRTVFLIGERASDTIKLNEEADMYNDLVQGNFSDTYFNNTLKTMMGFYWAYKFCLNASEYFMFVDDDYYVSPKNVLTFAENPFVYPGRDITANIYTFTDLSPDKFEIYGGYVFESSPFRSYFSKWYVPLDEYSYNKWPPYVTAGAYVLSRLSLKKMYYASLFTKHFRFDDIYVGILAYKLEIKPIHNENFHFHKPYDSFDYKKTIASHGFDDPKELLKIWKQQNA</sequence>
<keyword evidence="6 11" id="KW-0735">Signal-anchor</keyword>
<evidence type="ECO:0000256" key="9">
    <source>
        <dbReference type="ARBA" id="ARBA00023136"/>
    </source>
</evidence>